<name>A0A9W6GW99_9HYPH</name>
<dbReference type="Proteomes" id="UP001144323">
    <property type="component" value="Unassembled WGS sequence"/>
</dbReference>
<evidence type="ECO:0008006" key="3">
    <source>
        <dbReference type="Google" id="ProtNLM"/>
    </source>
</evidence>
<dbReference type="PANTHER" id="PTHR40940">
    <property type="entry name" value="PROTEIN BATD-RELATED"/>
    <property type="match status" value="1"/>
</dbReference>
<evidence type="ECO:0000313" key="1">
    <source>
        <dbReference type="EMBL" id="GLI94113.1"/>
    </source>
</evidence>
<dbReference type="EMBL" id="BSEC01000001">
    <property type="protein sequence ID" value="GLI94113.1"/>
    <property type="molecule type" value="Genomic_DNA"/>
</dbReference>
<comment type="caution">
    <text evidence="1">The sequence shown here is derived from an EMBL/GenBank/DDBJ whole genome shotgun (WGS) entry which is preliminary data.</text>
</comment>
<dbReference type="PANTHER" id="PTHR40940:SF1">
    <property type="entry name" value="PROTEIN BATD"/>
    <property type="match status" value="1"/>
</dbReference>
<dbReference type="AlphaFoldDB" id="A0A9W6GW99"/>
<proteinExistence type="predicted"/>
<evidence type="ECO:0000313" key="2">
    <source>
        <dbReference type="Proteomes" id="UP001144323"/>
    </source>
</evidence>
<keyword evidence="2" id="KW-1185">Reference proteome</keyword>
<organism evidence="1 2">
    <name type="scientific">Methylocystis echinoides</name>
    <dbReference type="NCBI Taxonomy" id="29468"/>
    <lineage>
        <taxon>Bacteria</taxon>
        <taxon>Pseudomonadati</taxon>
        <taxon>Pseudomonadota</taxon>
        <taxon>Alphaproteobacteria</taxon>
        <taxon>Hyphomicrobiales</taxon>
        <taxon>Methylocystaceae</taxon>
        <taxon>Methylocystis</taxon>
    </lineage>
</organism>
<protein>
    <recommendedName>
        <fullName evidence="3">Oxygen tolerance</fullName>
    </recommendedName>
</protein>
<gene>
    <name evidence="1" type="ORF">LMG27198_31050</name>
</gene>
<accession>A0A9W6GW99</accession>
<reference evidence="1" key="1">
    <citation type="journal article" date="2023" name="Int. J. Syst. Evol. Microbiol.">
        <title>Methylocystis iwaonis sp. nov., a type II methane-oxidizing bacterium from surface soil of a rice paddy field in Japan, and emended description of the genus Methylocystis (ex Whittenbury et al. 1970) Bowman et al. 1993.</title>
        <authorList>
            <person name="Kaise H."/>
            <person name="Sawadogo J.B."/>
            <person name="Alam M.S."/>
            <person name="Ueno C."/>
            <person name="Dianou D."/>
            <person name="Shinjo R."/>
            <person name="Asakawa S."/>
        </authorList>
    </citation>
    <scope>NUCLEOTIDE SEQUENCE</scope>
    <source>
        <strain evidence="1">LMG27198</strain>
    </source>
</reference>
<sequence length="412" mass="45525">MTAARLCIPVLVLLTIFGRAGARAEETPLGRFEATVELPKEGPYVGEPLRLRLRSAIHARVATDRIVQPGLTDFDWQQFGVDASSEAFIDGFWMPVHTRTLMIYPLRAGRLTIEPFKWRLAYFSDDGARTEMEMVSEPLTVDVRSRESLGDSDFWLPATSLRVIDRWDPEPDKIPVGEMSKRTVTVEAEGLTADRLPPLPRFRAPGVITFAGPVERQTIVTDQGPIARAVYQWTVRPVSTTPAVAPAIHLRWFDIAARRMRDSSVPERRVAFIDALPAPQSDDAGKSRGFFSPQPLLASLLGFISAGAAAYLAAATETGSGRRSWRRRARTWGLLLTLRVRARRADASGFREALRKLSKAEPERWRRVAARADIASGLAAMDAAIFSREPASSPVALAVLARKITAAFRAAE</sequence>
<dbReference type="InterPro" id="IPR025738">
    <property type="entry name" value="BatD"/>
</dbReference>